<accession>A0A1G8NVM1</accession>
<dbReference type="EMBL" id="FNDG01000026">
    <property type="protein sequence ID" value="SDI84272.1"/>
    <property type="molecule type" value="Genomic_DNA"/>
</dbReference>
<dbReference type="Proteomes" id="UP000198606">
    <property type="component" value="Unassembled WGS sequence"/>
</dbReference>
<gene>
    <name evidence="1" type="ORF">SAMN05216588_12633</name>
</gene>
<protein>
    <submittedName>
        <fullName evidence="1">Uncharacterized protein</fullName>
    </submittedName>
</protein>
<dbReference type="AlphaFoldDB" id="A0A1G8NVM1"/>
<organism evidence="1 2">
    <name type="scientific">Phytopseudomonas flavescens</name>
    <dbReference type="NCBI Taxonomy" id="29435"/>
    <lineage>
        <taxon>Bacteria</taxon>
        <taxon>Pseudomonadati</taxon>
        <taxon>Pseudomonadota</taxon>
        <taxon>Gammaproteobacteria</taxon>
        <taxon>Pseudomonadales</taxon>
        <taxon>Pseudomonadaceae</taxon>
        <taxon>Phytopseudomonas</taxon>
    </lineage>
</organism>
<reference evidence="1 2" key="1">
    <citation type="submission" date="2016-10" db="EMBL/GenBank/DDBJ databases">
        <authorList>
            <person name="de Groot N.N."/>
        </authorList>
    </citation>
    <scope>NUCLEOTIDE SEQUENCE [LARGE SCALE GENOMIC DNA]</scope>
    <source>
        <strain evidence="1 2">LMG 18387</strain>
    </source>
</reference>
<dbReference type="STRING" id="29435.SAMN05216588_12633"/>
<evidence type="ECO:0000313" key="2">
    <source>
        <dbReference type="Proteomes" id="UP000198606"/>
    </source>
</evidence>
<evidence type="ECO:0000313" key="1">
    <source>
        <dbReference type="EMBL" id="SDI84272.1"/>
    </source>
</evidence>
<proteinExistence type="predicted"/>
<name>A0A1G8NVM1_9GAMM</name>
<sequence length="229" mass="24513">MRFAISWLITMQLCSLSWLRITTPARRSARDAALNAQSWFANTSVSTLSGRGCSMDGCMATPCAVRIHRALLAGAPVLHGLRVMSRRRARAIALALLHCDRLSYGGTLDPTKNLHNTALDTSSAGAGVLVGQHQAYCRAAHANTGCSFALVGAARFSGKQTDEQGRFCSPGRDVYTAHWTVPVPVIGASSRRVRCSRSANSGCCFQSMLDHSASRARARSFSSLAHTSS</sequence>